<organism evidence="1">
    <name type="scientific">bioreactor metagenome</name>
    <dbReference type="NCBI Taxonomy" id="1076179"/>
    <lineage>
        <taxon>unclassified sequences</taxon>
        <taxon>metagenomes</taxon>
        <taxon>ecological metagenomes</taxon>
    </lineage>
</organism>
<sequence>MAAASLVLFTFLMWPQQNENELKLMINGISVNNNELAKSKADDQLERLNSLMAKVGTNVESLDKLSKVHDAMSSLDKVNNMLSMSSTPNNK</sequence>
<evidence type="ECO:0000313" key="1">
    <source>
        <dbReference type="EMBL" id="MPM25431.1"/>
    </source>
</evidence>
<comment type="caution">
    <text evidence="1">The sequence shown here is derived from an EMBL/GenBank/DDBJ whole genome shotgun (WGS) entry which is preliminary data.</text>
</comment>
<proteinExistence type="predicted"/>
<reference evidence="1" key="1">
    <citation type="submission" date="2019-08" db="EMBL/GenBank/DDBJ databases">
        <authorList>
            <person name="Kucharzyk K."/>
            <person name="Murdoch R.W."/>
            <person name="Higgins S."/>
            <person name="Loffler F."/>
        </authorList>
    </citation>
    <scope>NUCLEOTIDE SEQUENCE</scope>
</reference>
<name>A0A644YC05_9ZZZZ</name>
<dbReference type="EMBL" id="VSSQ01004497">
    <property type="protein sequence ID" value="MPM25431.1"/>
    <property type="molecule type" value="Genomic_DNA"/>
</dbReference>
<protein>
    <submittedName>
        <fullName evidence="1">Uncharacterized protein</fullName>
    </submittedName>
</protein>
<accession>A0A644YC05</accession>
<gene>
    <name evidence="1" type="ORF">SDC9_71925</name>
</gene>
<dbReference type="AlphaFoldDB" id="A0A644YC05"/>